<accession>A0AAT9JFM7</accession>
<reference evidence="2" key="1">
    <citation type="journal article" date="2024" name="Environ. Microbiol. Rep.">
        <title>Hiding in plain sight: The discovery of complete genomes of 11 hypothetical spindle-shaped viruses that putatively infect mesophilic ammonia-oxidizing archaea.</title>
        <authorList>
            <person name="Ni Y."/>
            <person name="Xu T."/>
            <person name="Yan S."/>
            <person name="Chen L."/>
            <person name="Wang Y."/>
        </authorList>
    </citation>
    <scope>NUCLEOTIDE SEQUENCE</scope>
    <source>
        <strain evidence="2">NTM1</strain>
    </source>
</reference>
<evidence type="ECO:0000313" key="2">
    <source>
        <dbReference type="EMBL" id="DBA52018.1"/>
    </source>
</evidence>
<sequence length="89" mass="9860">MSSLVFLAFSVIMFIIVYGIMFLIVPSILGHFFTTLAAYNQTAPLSSDWQAIYNQNLSTTQFLVPLIPTIGLFILIIKVLMTASVKGQD</sequence>
<organism evidence="2">
    <name type="scientific">Nitrosopumilaceae spindle-shaped virus</name>
    <dbReference type="NCBI Taxonomy" id="3065433"/>
    <lineage>
        <taxon>Viruses</taxon>
    </lineage>
</organism>
<evidence type="ECO:0000256" key="1">
    <source>
        <dbReference type="SAM" id="Phobius"/>
    </source>
</evidence>
<keyword evidence="1" id="KW-1133">Transmembrane helix</keyword>
<feature type="transmembrane region" description="Helical" evidence="1">
    <location>
        <begin position="7"/>
        <end position="29"/>
    </location>
</feature>
<feature type="transmembrane region" description="Helical" evidence="1">
    <location>
        <begin position="62"/>
        <end position="81"/>
    </location>
</feature>
<keyword evidence="1" id="KW-0812">Transmembrane</keyword>
<keyword evidence="1" id="KW-0472">Membrane</keyword>
<proteinExistence type="predicted"/>
<name>A0AAT9JFM7_9VIRU</name>
<dbReference type="EMBL" id="BK067788">
    <property type="protein sequence ID" value="DBA52018.1"/>
    <property type="molecule type" value="Genomic_DNA"/>
</dbReference>
<protein>
    <submittedName>
        <fullName evidence="2">ORF60</fullName>
    </submittedName>
</protein>
<reference evidence="2" key="2">
    <citation type="submission" date="2024-03" db="EMBL/GenBank/DDBJ databases">
        <authorList>
            <person name="Ni Y."/>
            <person name="Xu T."/>
            <person name="Yan S."/>
            <person name="Chen L."/>
            <person name="Wang Y."/>
        </authorList>
    </citation>
    <scope>NUCLEOTIDE SEQUENCE</scope>
    <source>
        <strain evidence="2">NTM1</strain>
    </source>
</reference>